<evidence type="ECO:0000313" key="5">
    <source>
        <dbReference type="Proteomes" id="UP000065807"/>
    </source>
</evidence>
<keyword evidence="5" id="KW-1185">Reference proteome</keyword>
<evidence type="ECO:0000259" key="2">
    <source>
        <dbReference type="Pfam" id="PF09664"/>
    </source>
</evidence>
<dbReference type="RefSeq" id="WP_068137553.1">
    <property type="nucleotide sequence ID" value="NZ_AP014924.1"/>
</dbReference>
<dbReference type="Proteomes" id="UP000065807">
    <property type="component" value="Chromosome"/>
</dbReference>
<dbReference type="STRING" id="1555112.LIP_2106"/>
<feature type="region of interest" description="Disordered" evidence="1">
    <location>
        <begin position="1"/>
        <end position="34"/>
    </location>
</feature>
<dbReference type="EMBL" id="AP014924">
    <property type="protein sequence ID" value="BAS27947.1"/>
    <property type="molecule type" value="Genomic_DNA"/>
</dbReference>
<reference evidence="5" key="1">
    <citation type="submission" date="2015-07" db="EMBL/GenBank/DDBJ databases">
        <title>Complete genome sequence and phylogenetic analysis of Limnochorda pilosa.</title>
        <authorList>
            <person name="Watanabe M."/>
            <person name="Kojima H."/>
            <person name="Fukui M."/>
        </authorList>
    </citation>
    <scope>NUCLEOTIDE SEQUENCE [LARGE SCALE GENOMIC DNA]</scope>
    <source>
        <strain evidence="5">HC45</strain>
    </source>
</reference>
<dbReference type="OrthoDB" id="1661308at2"/>
<evidence type="ECO:0000256" key="1">
    <source>
        <dbReference type="SAM" id="MobiDB-lite"/>
    </source>
</evidence>
<name>A0A0K2SLR1_LIMPI</name>
<reference evidence="5" key="2">
    <citation type="journal article" date="2016" name="Int. J. Syst. Evol. Microbiol.">
        <title>Complete genome sequence and cell structure of Limnochorda pilosa, a Gram-negative spore-former within the phylum Firmicutes.</title>
        <authorList>
            <person name="Watanabe M."/>
            <person name="Kojima H."/>
            <person name="Fukui M."/>
        </authorList>
    </citation>
    <scope>NUCLEOTIDE SEQUENCE [LARGE SCALE GENOMIC DNA]</scope>
    <source>
        <strain evidence="5">HC45</strain>
    </source>
</reference>
<evidence type="ECO:0000259" key="3">
    <source>
        <dbReference type="Pfam" id="PF11796"/>
    </source>
</evidence>
<sequence length="513" mass="55180">MGPETGNPQAGRGAPGAGGRAPRGEGSGPNPAGAQEALGLLRARGLSPLLEAVAERYRKRGRLTGLLPLGSTGLDAPAREALEALMGGRLSRRRDRLYVNLDHLEQALRRSRFETTLDAVLHAAYGGMRTRAEERELRDRTWAVLLDRLQAGAPGERSRAFWVRVMKGGPSRTLQRARRAFLEGWRRHASEVDAGRALGGSEPAWLQDLQAMLRTLSTVIEGLPRWRGSRERLPLFSTRVSGDAHALDADRPLGQILLHSLADLAGGEAPDPDEVGPTFHRDWLLDWAGLGRDDLSPTVLVVGADEGLGLPLALPLYTVQRLPELLPAQTGMAHVVENPSVFGAILDRILDRLEGARRDLGRAEPGCGPSIRPALICTSGQLNLAGFHLLDRLARQGATLHYSGDFDVGGLHIAALALRRWPRSVRLWRMDPQSYGVALGRSGGGHPFSETERLQLERLAGSSRGPDAPVAELAGALLRRGVRAFQEALVDELAGDVEAAGGWRGSGGRTAPG</sequence>
<gene>
    <name evidence="4" type="ORF">LIP_2106</name>
</gene>
<dbReference type="InterPro" id="IPR024465">
    <property type="entry name" value="DUF2399"/>
</dbReference>
<evidence type="ECO:0000313" key="4">
    <source>
        <dbReference type="EMBL" id="BAS27947.1"/>
    </source>
</evidence>
<dbReference type="Pfam" id="PF11796">
    <property type="entry name" value="DUF3323"/>
    <property type="match status" value="1"/>
</dbReference>
<proteinExistence type="predicted"/>
<dbReference type="KEGG" id="lpil:LIP_2106"/>
<feature type="domain" description="DUF2399" evidence="2">
    <location>
        <begin position="313"/>
        <end position="497"/>
    </location>
</feature>
<accession>A0A0K2SLR1</accession>
<dbReference type="AlphaFoldDB" id="A0A0K2SLR1"/>
<feature type="domain" description="Conserved hypothetical protein CHP02679 N terminus" evidence="3">
    <location>
        <begin position="74"/>
        <end position="303"/>
    </location>
</feature>
<protein>
    <recommendedName>
        <fullName evidence="6">TIGR02679 family protein</fullName>
    </recommendedName>
</protein>
<organism evidence="4 5">
    <name type="scientific">Limnochorda pilosa</name>
    <dbReference type="NCBI Taxonomy" id="1555112"/>
    <lineage>
        <taxon>Bacteria</taxon>
        <taxon>Bacillati</taxon>
        <taxon>Bacillota</taxon>
        <taxon>Limnochordia</taxon>
        <taxon>Limnochordales</taxon>
        <taxon>Limnochordaceae</taxon>
        <taxon>Limnochorda</taxon>
    </lineage>
</organism>
<feature type="compositionally biased region" description="Low complexity" evidence="1">
    <location>
        <begin position="1"/>
        <end position="12"/>
    </location>
</feature>
<evidence type="ECO:0008006" key="6">
    <source>
        <dbReference type="Google" id="ProtNLM"/>
    </source>
</evidence>
<dbReference type="Pfam" id="PF09664">
    <property type="entry name" value="DUF2399"/>
    <property type="match status" value="1"/>
</dbReference>
<dbReference type="InterPro" id="IPR024466">
    <property type="entry name" value="CHP02679_N"/>
</dbReference>
<feature type="compositionally biased region" description="Gly residues" evidence="1">
    <location>
        <begin position="13"/>
        <end position="27"/>
    </location>
</feature>